<comment type="caution">
    <text evidence="1">The sequence shown here is derived from an EMBL/GenBank/DDBJ whole genome shotgun (WGS) entry which is preliminary data.</text>
</comment>
<organism evidence="1 2">
    <name type="scientific">Gigaspora margarita</name>
    <dbReference type="NCBI Taxonomy" id="4874"/>
    <lineage>
        <taxon>Eukaryota</taxon>
        <taxon>Fungi</taxon>
        <taxon>Fungi incertae sedis</taxon>
        <taxon>Mucoromycota</taxon>
        <taxon>Glomeromycotina</taxon>
        <taxon>Glomeromycetes</taxon>
        <taxon>Diversisporales</taxon>
        <taxon>Gigasporaceae</taxon>
        <taxon>Gigaspora</taxon>
    </lineage>
</organism>
<dbReference type="OrthoDB" id="2449280at2759"/>
<accession>A0A8H4EJ14</accession>
<sequence>MPKIKKKEKAYQKPTEEQLSYLHIGLEGAPEDIDNTSKLETQLCEYFTMAKKSDKSEYTISSLLSAVRAINRFYNSNISKVKPVNLCNKKAFSATSRDTTSGLLNRVFFYNAIFLALYGGEHYTIMVNHFKKRKNGSFDVFIYKSKTNQRGLNNFGSADKILIPADNPEVIADYEKYFSKWPVDADPGFYLHPINTKSAPDYLSIKVWYKKTQLGQLKLKTFIKVLTVKTGISCEDRKITNQDGVQKSALSNLMNAIDSNVDKMISQNQPSTTLSTKDFYQGFKSARQIYQANFVSSMSFTSTTQKASVEASIIIPQLANLYEFQSSKILLQERPSVANQNHEMQELL</sequence>
<reference evidence="1 2" key="1">
    <citation type="journal article" date="2019" name="Environ. Microbiol.">
        <title>At the nexus of three kingdoms: the genome of the mycorrhizal fungus Gigaspora margarita provides insights into plant, endobacterial and fungal interactions.</title>
        <authorList>
            <person name="Venice F."/>
            <person name="Ghignone S."/>
            <person name="Salvioli di Fossalunga A."/>
            <person name="Amselem J."/>
            <person name="Novero M."/>
            <person name="Xianan X."/>
            <person name="Sedzielewska Toro K."/>
            <person name="Morin E."/>
            <person name="Lipzen A."/>
            <person name="Grigoriev I.V."/>
            <person name="Henrissat B."/>
            <person name="Martin F.M."/>
            <person name="Bonfante P."/>
        </authorList>
    </citation>
    <scope>NUCLEOTIDE SEQUENCE [LARGE SCALE GENOMIC DNA]</scope>
    <source>
        <strain evidence="1 2">BEG34</strain>
    </source>
</reference>
<dbReference type="EMBL" id="WTPW01000610">
    <property type="protein sequence ID" value="KAF0495077.1"/>
    <property type="molecule type" value="Genomic_DNA"/>
</dbReference>
<dbReference type="AlphaFoldDB" id="A0A8H4EJ14"/>
<name>A0A8H4EJ14_GIGMA</name>
<proteinExistence type="predicted"/>
<gene>
    <name evidence="1" type="ORF">F8M41_021172</name>
</gene>
<dbReference type="InterPro" id="IPR052787">
    <property type="entry name" value="MAVS"/>
</dbReference>
<keyword evidence="2" id="KW-1185">Reference proteome</keyword>
<dbReference type="PANTHER" id="PTHR21446">
    <property type="entry name" value="DUF3504 DOMAIN-CONTAINING PROTEIN"/>
    <property type="match status" value="1"/>
</dbReference>
<dbReference type="PANTHER" id="PTHR21446:SF12">
    <property type="entry name" value="POTASSIUM CHANNEL TETRAMERIZATION DOMAIN CONTAINING 1"/>
    <property type="match status" value="1"/>
</dbReference>
<protein>
    <submittedName>
        <fullName evidence="1">Zinc finger mym-type protein 2-like</fullName>
    </submittedName>
</protein>
<evidence type="ECO:0000313" key="2">
    <source>
        <dbReference type="Proteomes" id="UP000439903"/>
    </source>
</evidence>
<dbReference type="Proteomes" id="UP000439903">
    <property type="component" value="Unassembled WGS sequence"/>
</dbReference>
<evidence type="ECO:0000313" key="1">
    <source>
        <dbReference type="EMBL" id="KAF0495077.1"/>
    </source>
</evidence>